<keyword evidence="4" id="KW-0067">ATP-binding</keyword>
<comment type="similarity">
    <text evidence="1">Belongs to the AAA ATPase family. CDC48 subfamily.</text>
</comment>
<dbReference type="InterPro" id="IPR041569">
    <property type="entry name" value="AAA_lid_3"/>
</dbReference>
<dbReference type="Pfam" id="PF00004">
    <property type="entry name" value="AAA"/>
    <property type="match status" value="2"/>
</dbReference>
<dbReference type="FunFam" id="3.40.50.300:FF:000012">
    <property type="entry name" value="Transitional endoplasmic reticulum ATPase"/>
    <property type="match status" value="1"/>
</dbReference>
<dbReference type="CDD" id="cd19511">
    <property type="entry name" value="RecA-like_CDC48_r2-like"/>
    <property type="match status" value="1"/>
</dbReference>
<dbReference type="InterPro" id="IPR029067">
    <property type="entry name" value="CDC48_domain_2-like_sf"/>
</dbReference>
<feature type="domain" description="CDC48 N-terminal subdomain" evidence="7">
    <location>
        <begin position="10"/>
        <end position="94"/>
    </location>
</feature>
<dbReference type="Pfam" id="PF02359">
    <property type="entry name" value="CDC48_N"/>
    <property type="match status" value="1"/>
</dbReference>
<dbReference type="InterPro" id="IPR003960">
    <property type="entry name" value="ATPase_AAA_CS"/>
</dbReference>
<dbReference type="SUPFAM" id="SSF52540">
    <property type="entry name" value="P-loop containing nucleoside triphosphate hydrolases"/>
    <property type="match status" value="2"/>
</dbReference>
<evidence type="ECO:0000313" key="9">
    <source>
        <dbReference type="Proteomes" id="UP000009375"/>
    </source>
</evidence>
<dbReference type="EMBL" id="GG730040">
    <property type="protein sequence ID" value="EEZ93171.1"/>
    <property type="molecule type" value="Genomic_DNA"/>
</dbReference>
<dbReference type="GO" id="GO:0005524">
    <property type="term" value="F:ATP binding"/>
    <property type="evidence" value="ECO:0007669"/>
    <property type="project" value="UniProtKB-KW"/>
</dbReference>
<evidence type="ECO:0000256" key="4">
    <source>
        <dbReference type="ARBA" id="ARBA00022840"/>
    </source>
</evidence>
<dbReference type="Proteomes" id="UP000009375">
    <property type="component" value="Unassembled WGS sequence"/>
</dbReference>
<dbReference type="GO" id="GO:0005737">
    <property type="term" value="C:cytoplasm"/>
    <property type="evidence" value="ECO:0007669"/>
    <property type="project" value="UniProtKB-ARBA"/>
</dbReference>
<dbReference type="Pfam" id="PF02933">
    <property type="entry name" value="CDC48_2"/>
    <property type="match status" value="1"/>
</dbReference>
<dbReference type="CDD" id="cd19503">
    <property type="entry name" value="RecA-like_CDC48_NLV2_r1-like"/>
    <property type="match status" value="1"/>
</dbReference>
<sequence>MEDDDKMEISLKVAEAQQDDIGQNFVRIGTPWMKQIGVRPGEFVEIEGNRKTVAKVDRAHPGDLGLNIIRMDGTTRKNAKAAIGENVIVRKVEVYEADVLNLSPFSSKSIRGAENVVGRLLLDRAISKGDIITLGSGGRSSFASFFGDDNDIMRIFENTAFPSFQFGFSELRFLVTSTSPKGFVIITENTDINISPEPVKLSEESRVKHVSYEDVGGLSDEVSKIREMVEMPLKHPEIFMRLGITPPRGVLLYGPPGTGKTLLARAVADESEAHFITINGPEVMSKWVGDAEKKLREIFDDAEKNAPSIIFIDEIDAIATKREESIGEVEHRVVSQLLTLMDGLRSRGKVIVIAATNRPNAIDPALRRPGRFDREIMFGVPNEKGRLEILNIHTRNMPLDKNVKLEEISKITHGFVGADIESLIKEAAMNVIRRNINELNVKEGDNIPKTVLEKLIVTMDDFREALRFVRPSAMREVLVERPSVGWADVGGLEQVKAQLKEAIDWPLKHPDSFRRVGITPPKGILLYGPPGTGKTLLARAVAHETESNFIAIKGPEIYNKYVGESEKRIREIFDKARQVSPSIIFIDELDSIASSRSNYEGNNATEQVVNQLLTELDGIEPLNNVIVIGATNRVDKVDSAILRTGRFDNIVFVPPPDEDGRKDILKVYLNKMPIEGDKEALIDYLIKKTEGYVGSDLERLSKEAGMNALRNSISASKVTKEDFEKALDLVRPSLTTEDAKKYEEMAKKLYSKKEKAKELNYFG</sequence>
<dbReference type="FunFam" id="3.40.50.300:FF:000018">
    <property type="entry name" value="Cell division control 48"/>
    <property type="match status" value="1"/>
</dbReference>
<dbReference type="SUPFAM" id="SSF50692">
    <property type="entry name" value="ADC-like"/>
    <property type="match status" value="1"/>
</dbReference>
<evidence type="ECO:0000256" key="3">
    <source>
        <dbReference type="ARBA" id="ARBA00022741"/>
    </source>
</evidence>
<evidence type="ECO:0000259" key="7">
    <source>
        <dbReference type="SMART" id="SM01073"/>
    </source>
</evidence>
<dbReference type="Pfam" id="PF17862">
    <property type="entry name" value="AAA_lid_3"/>
    <property type="match status" value="2"/>
</dbReference>
<dbReference type="InterPro" id="IPR003338">
    <property type="entry name" value="CDC4_N-term_subdom"/>
</dbReference>
<dbReference type="FunFam" id="2.40.40.20:FF:000007">
    <property type="entry name" value="AAA family ATPase"/>
    <property type="match status" value="1"/>
</dbReference>
<dbReference type="SMART" id="SM01073">
    <property type="entry name" value="CDC48_N"/>
    <property type="match status" value="1"/>
</dbReference>
<dbReference type="SUPFAM" id="SSF54585">
    <property type="entry name" value="Cdc48 domain 2-like"/>
    <property type="match status" value="1"/>
</dbReference>
<dbReference type="AlphaFoldDB" id="D2EEF3"/>
<organism evidence="8 9">
    <name type="scientific">Candidatus Parvarchaeum acidiphilum ARMAN-4</name>
    <dbReference type="NCBI Taxonomy" id="662760"/>
    <lineage>
        <taxon>Archaea</taxon>
        <taxon>Candidatus Parvarchaeota</taxon>
        <taxon>Candidatus Parvarchaeum</taxon>
    </lineage>
</organism>
<evidence type="ECO:0000256" key="2">
    <source>
        <dbReference type="ARBA" id="ARBA00022737"/>
    </source>
</evidence>
<evidence type="ECO:0000313" key="8">
    <source>
        <dbReference type="EMBL" id="EEZ93171.1"/>
    </source>
</evidence>
<keyword evidence="3" id="KW-0547">Nucleotide-binding</keyword>
<dbReference type="Gene3D" id="3.40.50.300">
    <property type="entry name" value="P-loop containing nucleotide triphosphate hydrolases"/>
    <property type="match status" value="2"/>
</dbReference>
<keyword evidence="2" id="KW-0677">Repeat</keyword>
<dbReference type="GO" id="GO:0016887">
    <property type="term" value="F:ATP hydrolysis activity"/>
    <property type="evidence" value="ECO:0007669"/>
    <property type="project" value="InterPro"/>
</dbReference>
<reference evidence="8 9" key="1">
    <citation type="journal article" date="2010" name="Proc. Natl. Acad. Sci. U.S.A.">
        <title>Enigmatic, ultrasmall, uncultivated Archaea.</title>
        <authorList>
            <person name="Baker B.J."/>
            <person name="Comolli L.R."/>
            <person name="Dick G.J."/>
            <person name="Hauser L.J."/>
            <person name="Hyatt D."/>
            <person name="Dill B.D."/>
            <person name="Land M.L."/>
            <person name="Verberkmoes N.C."/>
            <person name="Hettich R.L."/>
            <person name="Banfield J.F."/>
        </authorList>
    </citation>
    <scope>NUCLEOTIDE SEQUENCE [LARGE SCALE GENOMIC DNA]</scope>
</reference>
<evidence type="ECO:0000259" key="5">
    <source>
        <dbReference type="SMART" id="SM00382"/>
    </source>
</evidence>
<dbReference type="PROSITE" id="PS00674">
    <property type="entry name" value="AAA"/>
    <property type="match status" value="2"/>
</dbReference>
<dbReference type="Gene3D" id="2.40.40.20">
    <property type="match status" value="1"/>
</dbReference>
<dbReference type="InterPro" id="IPR050168">
    <property type="entry name" value="AAA_ATPase_domain"/>
</dbReference>
<dbReference type="SMART" id="SM01072">
    <property type="entry name" value="CDC48_2"/>
    <property type="match status" value="1"/>
</dbReference>
<feature type="domain" description="AAA+ ATPase" evidence="5">
    <location>
        <begin position="520"/>
        <end position="657"/>
    </location>
</feature>
<feature type="domain" description="CDC48" evidence="6">
    <location>
        <begin position="109"/>
        <end position="201"/>
    </location>
</feature>
<name>D2EEF3_PARA4</name>
<dbReference type="FunFam" id="1.10.8.60:FF:000057">
    <property type="entry name" value="AAA family ATPase, CDC48 subfamily"/>
    <property type="match status" value="1"/>
</dbReference>
<dbReference type="InterPro" id="IPR003959">
    <property type="entry name" value="ATPase_AAA_core"/>
</dbReference>
<dbReference type="InterPro" id="IPR003593">
    <property type="entry name" value="AAA+_ATPase"/>
</dbReference>
<dbReference type="Gene3D" id="1.10.8.60">
    <property type="match status" value="2"/>
</dbReference>
<dbReference type="NCBIfam" id="TIGR01243">
    <property type="entry name" value="CDC48"/>
    <property type="match status" value="1"/>
</dbReference>
<protein>
    <submittedName>
        <fullName evidence="8">Microtubule-severing ATPase</fullName>
    </submittedName>
</protein>
<accession>D2EEF3</accession>
<feature type="domain" description="AAA+ ATPase" evidence="5">
    <location>
        <begin position="246"/>
        <end position="382"/>
    </location>
</feature>
<dbReference type="InterPro" id="IPR004201">
    <property type="entry name" value="Cdc48_dom2"/>
</dbReference>
<dbReference type="InterPro" id="IPR027417">
    <property type="entry name" value="P-loop_NTPase"/>
</dbReference>
<gene>
    <name evidence="8" type="ORF">BJBARM4_0093</name>
</gene>
<evidence type="ECO:0000259" key="6">
    <source>
        <dbReference type="SMART" id="SM01072"/>
    </source>
</evidence>
<dbReference type="Gene3D" id="3.10.330.10">
    <property type="match status" value="1"/>
</dbReference>
<dbReference type="PANTHER" id="PTHR23077">
    <property type="entry name" value="AAA-FAMILY ATPASE"/>
    <property type="match status" value="1"/>
</dbReference>
<proteinExistence type="inferred from homology"/>
<dbReference type="SMART" id="SM00382">
    <property type="entry name" value="AAA"/>
    <property type="match status" value="2"/>
</dbReference>
<dbReference type="PANTHER" id="PTHR23077:SF171">
    <property type="entry name" value="NUCLEAR VALOSIN-CONTAINING PROTEIN-LIKE"/>
    <property type="match status" value="1"/>
</dbReference>
<dbReference type="InterPro" id="IPR005938">
    <property type="entry name" value="AAA_ATPase_CDC48"/>
</dbReference>
<evidence type="ECO:0000256" key="1">
    <source>
        <dbReference type="ARBA" id="ARBA00009833"/>
    </source>
</evidence>
<dbReference type="InterPro" id="IPR009010">
    <property type="entry name" value="Asp_de-COase-like_dom_sf"/>
</dbReference>